<dbReference type="EMBL" id="BMAW01009374">
    <property type="protein sequence ID" value="GFT13526.1"/>
    <property type="molecule type" value="Genomic_DNA"/>
</dbReference>
<comment type="caution">
    <text evidence="2">The sequence shown here is derived from an EMBL/GenBank/DDBJ whole genome shotgun (WGS) entry which is preliminary data.</text>
</comment>
<name>A0A8X6NGG7_NEPPI</name>
<feature type="region of interest" description="Disordered" evidence="1">
    <location>
        <begin position="1"/>
        <end position="30"/>
    </location>
</feature>
<evidence type="ECO:0000313" key="3">
    <source>
        <dbReference type="Proteomes" id="UP000887013"/>
    </source>
</evidence>
<dbReference type="Proteomes" id="UP000887013">
    <property type="component" value="Unassembled WGS sequence"/>
</dbReference>
<feature type="compositionally biased region" description="Pro residues" evidence="1">
    <location>
        <begin position="14"/>
        <end position="26"/>
    </location>
</feature>
<gene>
    <name evidence="2" type="ORF">NPIL_536491</name>
</gene>
<reference evidence="2" key="1">
    <citation type="submission" date="2020-08" db="EMBL/GenBank/DDBJ databases">
        <title>Multicomponent nature underlies the extraordinary mechanical properties of spider dragline silk.</title>
        <authorList>
            <person name="Kono N."/>
            <person name="Nakamura H."/>
            <person name="Mori M."/>
            <person name="Yoshida Y."/>
            <person name="Ohtoshi R."/>
            <person name="Malay A.D."/>
            <person name="Moran D.A.P."/>
            <person name="Tomita M."/>
            <person name="Numata K."/>
            <person name="Arakawa K."/>
        </authorList>
    </citation>
    <scope>NUCLEOTIDE SEQUENCE</scope>
</reference>
<dbReference type="AlphaFoldDB" id="A0A8X6NGG7"/>
<protein>
    <submittedName>
        <fullName evidence="2">Uncharacterized protein</fullName>
    </submittedName>
</protein>
<evidence type="ECO:0000256" key="1">
    <source>
        <dbReference type="SAM" id="MobiDB-lite"/>
    </source>
</evidence>
<sequence>MSGTGCEGASNPLTCPPIRGPGPEPPTQRTVDAVGCHGYGSSSRPGTHVPLSDALLHGSAYSSLDHRLFLNMT</sequence>
<proteinExistence type="predicted"/>
<organism evidence="2 3">
    <name type="scientific">Nephila pilipes</name>
    <name type="common">Giant wood spider</name>
    <name type="synonym">Nephila maculata</name>
    <dbReference type="NCBI Taxonomy" id="299642"/>
    <lineage>
        <taxon>Eukaryota</taxon>
        <taxon>Metazoa</taxon>
        <taxon>Ecdysozoa</taxon>
        <taxon>Arthropoda</taxon>
        <taxon>Chelicerata</taxon>
        <taxon>Arachnida</taxon>
        <taxon>Araneae</taxon>
        <taxon>Araneomorphae</taxon>
        <taxon>Entelegynae</taxon>
        <taxon>Araneoidea</taxon>
        <taxon>Nephilidae</taxon>
        <taxon>Nephila</taxon>
    </lineage>
</organism>
<accession>A0A8X6NGG7</accession>
<evidence type="ECO:0000313" key="2">
    <source>
        <dbReference type="EMBL" id="GFT13526.1"/>
    </source>
</evidence>
<dbReference type="OrthoDB" id="6430722at2759"/>
<keyword evidence="3" id="KW-1185">Reference proteome</keyword>